<protein>
    <submittedName>
        <fullName evidence="2">Uncharacterized protein</fullName>
    </submittedName>
</protein>
<sequence length="86" mass="9496">MRPVAKVGGGRGNLRVKKTLPYLVLAAVFMAAALYTGTLFGSCAMSHLRFYLSWGLGPERAYYFSVWACNLPYACIWICARIANLS</sequence>
<evidence type="ECO:0000313" key="3">
    <source>
        <dbReference type="Proteomes" id="UP000244722"/>
    </source>
</evidence>
<keyword evidence="1" id="KW-0472">Membrane</keyword>
<reference evidence="2 3" key="1">
    <citation type="submission" date="2017-04" db="EMBL/GenBank/DDBJ databases">
        <title>Draft genome sequence of Tuber borchii Vittad., a whitish edible truffle.</title>
        <authorList>
            <consortium name="DOE Joint Genome Institute"/>
            <person name="Murat C."/>
            <person name="Kuo A."/>
            <person name="Barry K.W."/>
            <person name="Clum A."/>
            <person name="Dockter R.B."/>
            <person name="Fauchery L."/>
            <person name="Iotti M."/>
            <person name="Kohler A."/>
            <person name="Labutti K."/>
            <person name="Lindquist E.A."/>
            <person name="Lipzen A."/>
            <person name="Ohm R.A."/>
            <person name="Wang M."/>
            <person name="Grigoriev I.V."/>
            <person name="Zambonelli A."/>
            <person name="Martin F.M."/>
        </authorList>
    </citation>
    <scope>NUCLEOTIDE SEQUENCE [LARGE SCALE GENOMIC DNA]</scope>
    <source>
        <strain evidence="2 3">Tbo3840</strain>
    </source>
</reference>
<dbReference type="Proteomes" id="UP000244722">
    <property type="component" value="Unassembled WGS sequence"/>
</dbReference>
<evidence type="ECO:0000313" key="2">
    <source>
        <dbReference type="EMBL" id="PUU72762.1"/>
    </source>
</evidence>
<evidence type="ECO:0000256" key="1">
    <source>
        <dbReference type="SAM" id="Phobius"/>
    </source>
</evidence>
<feature type="transmembrane region" description="Helical" evidence="1">
    <location>
        <begin position="61"/>
        <end position="80"/>
    </location>
</feature>
<dbReference type="EMBL" id="NESQ01000468">
    <property type="protein sequence ID" value="PUU72762.1"/>
    <property type="molecule type" value="Genomic_DNA"/>
</dbReference>
<keyword evidence="1" id="KW-0812">Transmembrane</keyword>
<organism evidence="2 3">
    <name type="scientific">Tuber borchii</name>
    <name type="common">White truffle</name>
    <dbReference type="NCBI Taxonomy" id="42251"/>
    <lineage>
        <taxon>Eukaryota</taxon>
        <taxon>Fungi</taxon>
        <taxon>Dikarya</taxon>
        <taxon>Ascomycota</taxon>
        <taxon>Pezizomycotina</taxon>
        <taxon>Pezizomycetes</taxon>
        <taxon>Pezizales</taxon>
        <taxon>Tuberaceae</taxon>
        <taxon>Tuber</taxon>
    </lineage>
</organism>
<name>A0A2T6ZB88_TUBBO</name>
<accession>A0A2T6ZB88</accession>
<dbReference type="AlphaFoldDB" id="A0A2T6ZB88"/>
<keyword evidence="3" id="KW-1185">Reference proteome</keyword>
<proteinExistence type="predicted"/>
<gene>
    <name evidence="2" type="ORF">B9Z19DRAFT_1096619</name>
</gene>
<feature type="transmembrane region" description="Helical" evidence="1">
    <location>
        <begin position="20"/>
        <end position="41"/>
    </location>
</feature>
<keyword evidence="1" id="KW-1133">Transmembrane helix</keyword>
<comment type="caution">
    <text evidence="2">The sequence shown here is derived from an EMBL/GenBank/DDBJ whole genome shotgun (WGS) entry which is preliminary data.</text>
</comment>